<dbReference type="InterPro" id="IPR050005">
    <property type="entry name" value="DenD"/>
</dbReference>
<dbReference type="Pfam" id="PF01370">
    <property type="entry name" value="Epimerase"/>
    <property type="match status" value="1"/>
</dbReference>
<gene>
    <name evidence="4" type="ORF">PRZ48_010229</name>
</gene>
<evidence type="ECO:0000259" key="3">
    <source>
        <dbReference type="Pfam" id="PF01370"/>
    </source>
</evidence>
<accession>A0ABR0EDY3</accession>
<evidence type="ECO:0000256" key="2">
    <source>
        <dbReference type="ARBA" id="ARBA00023277"/>
    </source>
</evidence>
<dbReference type="PANTHER" id="PTHR43103:SF3">
    <property type="entry name" value="ADP-L-GLYCERO-D-MANNO-HEPTOSE-6-EPIMERASE"/>
    <property type="match status" value="1"/>
</dbReference>
<name>A0ABR0EDY3_ZASCE</name>
<organism evidence="4 5">
    <name type="scientific">Zasmidium cellare</name>
    <name type="common">Wine cellar mold</name>
    <name type="synonym">Racodium cellare</name>
    <dbReference type="NCBI Taxonomy" id="395010"/>
    <lineage>
        <taxon>Eukaryota</taxon>
        <taxon>Fungi</taxon>
        <taxon>Dikarya</taxon>
        <taxon>Ascomycota</taxon>
        <taxon>Pezizomycotina</taxon>
        <taxon>Dothideomycetes</taxon>
        <taxon>Dothideomycetidae</taxon>
        <taxon>Mycosphaerellales</taxon>
        <taxon>Mycosphaerellaceae</taxon>
        <taxon>Zasmidium</taxon>
    </lineage>
</organism>
<dbReference type="Gene3D" id="3.90.25.10">
    <property type="entry name" value="UDP-galactose 4-epimerase, domain 1"/>
    <property type="match status" value="1"/>
</dbReference>
<feature type="domain" description="NAD-dependent epimerase/dehydratase" evidence="3">
    <location>
        <begin position="11"/>
        <end position="245"/>
    </location>
</feature>
<dbReference type="Proteomes" id="UP001305779">
    <property type="component" value="Unassembled WGS sequence"/>
</dbReference>
<keyword evidence="1" id="KW-0521">NADP</keyword>
<evidence type="ECO:0000313" key="5">
    <source>
        <dbReference type="Proteomes" id="UP001305779"/>
    </source>
</evidence>
<dbReference type="CDD" id="cd05238">
    <property type="entry name" value="Gne_like_SDR_e"/>
    <property type="match status" value="1"/>
</dbReference>
<dbReference type="InterPro" id="IPR001509">
    <property type="entry name" value="Epimerase_deHydtase"/>
</dbReference>
<dbReference type="NCBIfam" id="NF043036">
    <property type="entry name" value="ErythonDh"/>
    <property type="match status" value="1"/>
</dbReference>
<evidence type="ECO:0000313" key="4">
    <source>
        <dbReference type="EMBL" id="KAK4499711.1"/>
    </source>
</evidence>
<reference evidence="4 5" key="1">
    <citation type="journal article" date="2023" name="G3 (Bethesda)">
        <title>A chromosome-level genome assembly of Zasmidium syzygii isolated from banana leaves.</title>
        <authorList>
            <person name="van Westerhoven A.C."/>
            <person name="Mehrabi R."/>
            <person name="Talebi R."/>
            <person name="Steentjes M.B.F."/>
            <person name="Corcolon B."/>
            <person name="Chong P.A."/>
            <person name="Kema G.H.J."/>
            <person name="Seidl M.F."/>
        </authorList>
    </citation>
    <scope>NUCLEOTIDE SEQUENCE [LARGE SCALE GENOMIC DNA]</scope>
    <source>
        <strain evidence="4 5">P124</strain>
    </source>
</reference>
<keyword evidence="2" id="KW-0119">Carbohydrate metabolism</keyword>
<dbReference type="InterPro" id="IPR036291">
    <property type="entry name" value="NAD(P)-bd_dom_sf"/>
</dbReference>
<evidence type="ECO:0000256" key="1">
    <source>
        <dbReference type="ARBA" id="ARBA00022857"/>
    </source>
</evidence>
<dbReference type="Gene3D" id="3.40.50.720">
    <property type="entry name" value="NAD(P)-binding Rossmann-like Domain"/>
    <property type="match status" value="1"/>
</dbReference>
<dbReference type="EMBL" id="JAXOVC010000007">
    <property type="protein sequence ID" value="KAK4499711.1"/>
    <property type="molecule type" value="Genomic_DNA"/>
</dbReference>
<sequence length="329" mass="35505">MDTINTEPANILITGAGGFIGQALAASLTKDSAVGSISLTDITEPTVPALGNESSCRITSFAADLTSPATCEEVISAKFTHIYLLHGIMSGAAEANLDLGLKVNIDSMRYITDVLRQQKRPNPVRVIFPSSLAVFGPPGEGEVVTENTMPSPQSSYGTEKAITELLLNDLSRRGLIDARILRLPTIIVRPGKPTGAASSFCSGIIREPLNGESSILPVKRDLRLWVCSARTVIRNLVAAKDIAEAKFPGSRTVNLPGQTVSVEQMLQGLQKVGGRKALDLVQEKYDEKVANIVGSWPALFDTTKAQKLGFHPDVDLEQTFQHYIEDYMQ</sequence>
<protein>
    <recommendedName>
        <fullName evidence="3">NAD-dependent epimerase/dehydratase domain-containing protein</fullName>
    </recommendedName>
</protein>
<keyword evidence="5" id="KW-1185">Reference proteome</keyword>
<dbReference type="SUPFAM" id="SSF51735">
    <property type="entry name" value="NAD(P)-binding Rossmann-fold domains"/>
    <property type="match status" value="1"/>
</dbReference>
<dbReference type="PANTHER" id="PTHR43103">
    <property type="entry name" value="NUCLEOSIDE-DIPHOSPHATE-SUGAR EPIMERASE"/>
    <property type="match status" value="1"/>
</dbReference>
<comment type="caution">
    <text evidence="4">The sequence shown here is derived from an EMBL/GenBank/DDBJ whole genome shotgun (WGS) entry which is preliminary data.</text>
</comment>
<proteinExistence type="predicted"/>